<accession>A0ABU3BSI0</accession>
<organism evidence="1 2">
    <name type="scientific">Rubrivirga litoralis</name>
    <dbReference type="NCBI Taxonomy" id="3075598"/>
    <lineage>
        <taxon>Bacteria</taxon>
        <taxon>Pseudomonadati</taxon>
        <taxon>Rhodothermota</taxon>
        <taxon>Rhodothermia</taxon>
        <taxon>Rhodothermales</taxon>
        <taxon>Rubricoccaceae</taxon>
        <taxon>Rubrivirga</taxon>
    </lineage>
</organism>
<keyword evidence="2" id="KW-1185">Reference proteome</keyword>
<evidence type="ECO:0000313" key="1">
    <source>
        <dbReference type="EMBL" id="MDT0632242.1"/>
    </source>
</evidence>
<dbReference type="Proteomes" id="UP001267426">
    <property type="component" value="Unassembled WGS sequence"/>
</dbReference>
<comment type="caution">
    <text evidence="1">The sequence shown here is derived from an EMBL/GenBank/DDBJ whole genome shotgun (WGS) entry which is preliminary data.</text>
</comment>
<evidence type="ECO:0008006" key="3">
    <source>
        <dbReference type="Google" id="ProtNLM"/>
    </source>
</evidence>
<reference evidence="1 2" key="1">
    <citation type="submission" date="2023-09" db="EMBL/GenBank/DDBJ databases">
        <authorList>
            <person name="Rey-Velasco X."/>
        </authorList>
    </citation>
    <scope>NUCLEOTIDE SEQUENCE [LARGE SCALE GENOMIC DNA]</scope>
    <source>
        <strain evidence="1 2">F394</strain>
    </source>
</reference>
<gene>
    <name evidence="1" type="ORF">RM540_10840</name>
</gene>
<sequence length="58" mass="6593">MTSTQTRRFVIVFVALMLGLSVLATVLITRGWGDDELQEQVGEIERDRREAMPRLDDG</sequence>
<dbReference type="RefSeq" id="WP_311663965.1">
    <property type="nucleotide sequence ID" value="NZ_JAVRHT010000024.1"/>
</dbReference>
<dbReference type="EMBL" id="JAVRHT010000024">
    <property type="protein sequence ID" value="MDT0632242.1"/>
    <property type="molecule type" value="Genomic_DNA"/>
</dbReference>
<name>A0ABU3BSI0_9BACT</name>
<evidence type="ECO:0000313" key="2">
    <source>
        <dbReference type="Proteomes" id="UP001267426"/>
    </source>
</evidence>
<protein>
    <recommendedName>
        <fullName evidence="3">Two-component sensor histidine kinase</fullName>
    </recommendedName>
</protein>
<proteinExistence type="predicted"/>